<reference evidence="1 2" key="1">
    <citation type="submission" date="2015-12" db="EMBL/GenBank/DDBJ databases">
        <title>Draft genome of the nematode, Onchocerca flexuosa.</title>
        <authorList>
            <person name="Mitreva M."/>
        </authorList>
    </citation>
    <scope>NUCLEOTIDE SEQUENCE [LARGE SCALE GENOMIC DNA]</scope>
    <source>
        <strain evidence="1">Red Deer</strain>
    </source>
</reference>
<keyword evidence="2" id="KW-1185">Reference proteome</keyword>
<dbReference type="Proteomes" id="UP000242913">
    <property type="component" value="Unassembled WGS sequence"/>
</dbReference>
<dbReference type="EMBL" id="KZ270518">
    <property type="protein sequence ID" value="OZC05701.1"/>
    <property type="molecule type" value="Genomic_DNA"/>
</dbReference>
<gene>
    <name evidence="1" type="ORF">X798_07324</name>
</gene>
<dbReference type="OrthoDB" id="5822755at2759"/>
<sequence length="83" mass="9878">MLNFERSIRLANDWKNGEHGLLAKSNNISISSVKCNYRKLSILPWTSWTECLRNNTQSVQWRWRNLSSGLYIVDQPFINFKWC</sequence>
<dbReference type="AlphaFoldDB" id="A0A238BJY8"/>
<evidence type="ECO:0000313" key="1">
    <source>
        <dbReference type="EMBL" id="OZC05701.1"/>
    </source>
</evidence>
<proteinExistence type="predicted"/>
<organism evidence="1 2">
    <name type="scientific">Onchocerca flexuosa</name>
    <dbReference type="NCBI Taxonomy" id="387005"/>
    <lineage>
        <taxon>Eukaryota</taxon>
        <taxon>Metazoa</taxon>
        <taxon>Ecdysozoa</taxon>
        <taxon>Nematoda</taxon>
        <taxon>Chromadorea</taxon>
        <taxon>Rhabditida</taxon>
        <taxon>Spirurina</taxon>
        <taxon>Spiruromorpha</taxon>
        <taxon>Filarioidea</taxon>
        <taxon>Onchocercidae</taxon>
        <taxon>Onchocerca</taxon>
    </lineage>
</organism>
<name>A0A238BJY8_9BILA</name>
<evidence type="ECO:0000313" key="2">
    <source>
        <dbReference type="Proteomes" id="UP000242913"/>
    </source>
</evidence>
<protein>
    <submittedName>
        <fullName evidence="1">Uncharacterized protein</fullName>
    </submittedName>
</protein>
<accession>A0A238BJY8</accession>